<evidence type="ECO:0000313" key="2">
    <source>
        <dbReference type="EMBL" id="KRL43576.1"/>
    </source>
</evidence>
<dbReference type="GO" id="GO:0016791">
    <property type="term" value="F:phosphatase activity"/>
    <property type="evidence" value="ECO:0007669"/>
    <property type="project" value="TreeGrafter"/>
</dbReference>
<reference evidence="2 3" key="1">
    <citation type="journal article" date="2015" name="Genome Announc.">
        <title>Expanding the biotechnology potential of lactobacilli through comparative genomics of 213 strains and associated genera.</title>
        <authorList>
            <person name="Sun Z."/>
            <person name="Harris H.M."/>
            <person name="McCann A."/>
            <person name="Guo C."/>
            <person name="Argimon S."/>
            <person name="Zhang W."/>
            <person name="Yang X."/>
            <person name="Jeffery I.B."/>
            <person name="Cooney J.C."/>
            <person name="Kagawa T.F."/>
            <person name="Liu W."/>
            <person name="Song Y."/>
            <person name="Salvetti E."/>
            <person name="Wrobel A."/>
            <person name="Rasinkangas P."/>
            <person name="Parkhill J."/>
            <person name="Rea M.C."/>
            <person name="O'Sullivan O."/>
            <person name="Ritari J."/>
            <person name="Douillard F.P."/>
            <person name="Paul Ross R."/>
            <person name="Yang R."/>
            <person name="Briner A.E."/>
            <person name="Felis G.E."/>
            <person name="de Vos W.M."/>
            <person name="Barrangou R."/>
            <person name="Klaenhammer T.R."/>
            <person name="Caufield P.W."/>
            <person name="Cui Y."/>
            <person name="Zhang H."/>
            <person name="O'Toole P.W."/>
        </authorList>
    </citation>
    <scope>NUCLEOTIDE SEQUENCE [LARGE SCALE GENOMIC DNA]</scope>
    <source>
        <strain evidence="2 3">DSM 14500</strain>
    </source>
</reference>
<dbReference type="InterPro" id="IPR013078">
    <property type="entry name" value="His_Pase_superF_clade-1"/>
</dbReference>
<dbReference type="CDD" id="cd07067">
    <property type="entry name" value="HP_PGM_like"/>
    <property type="match status" value="1"/>
</dbReference>
<dbReference type="SMART" id="SM00855">
    <property type="entry name" value="PGAM"/>
    <property type="match status" value="1"/>
</dbReference>
<keyword evidence="3" id="KW-1185">Reference proteome</keyword>
<feature type="binding site" evidence="1">
    <location>
        <position position="110"/>
    </location>
    <ligand>
        <name>substrate</name>
    </ligand>
</feature>
<dbReference type="Gene3D" id="3.40.50.1240">
    <property type="entry name" value="Phosphoglycerate mutase-like"/>
    <property type="match status" value="1"/>
</dbReference>
<dbReference type="SUPFAM" id="SSF53254">
    <property type="entry name" value="Phosphoglycerate mutase-like"/>
    <property type="match status" value="1"/>
</dbReference>
<dbReference type="GO" id="GO:0005737">
    <property type="term" value="C:cytoplasm"/>
    <property type="evidence" value="ECO:0007669"/>
    <property type="project" value="TreeGrafter"/>
</dbReference>
<proteinExistence type="predicted"/>
<dbReference type="EMBL" id="AZEZ01000076">
    <property type="protein sequence ID" value="KRL43576.1"/>
    <property type="molecule type" value="Genomic_DNA"/>
</dbReference>
<protein>
    <submittedName>
        <fullName evidence="2">Fructose-2,6-bisphosphatase</fullName>
    </submittedName>
</protein>
<dbReference type="STRING" id="1423770.FD29_GL000720"/>
<feature type="binding site" evidence="1">
    <location>
        <begin position="99"/>
        <end position="102"/>
    </location>
    <ligand>
        <name>substrate</name>
    </ligand>
</feature>
<feature type="binding site" evidence="1">
    <location>
        <begin position="17"/>
        <end position="24"/>
    </location>
    <ligand>
        <name>substrate</name>
    </ligand>
</feature>
<dbReference type="PANTHER" id="PTHR48100:SF9">
    <property type="entry name" value="PHOSPHOGLYCERATE MUTASE 2 PARALOG"/>
    <property type="match status" value="1"/>
</dbReference>
<dbReference type="InterPro" id="IPR029033">
    <property type="entry name" value="His_PPase_superfam"/>
</dbReference>
<dbReference type="AlphaFoldDB" id="A0A0R1QRK3"/>
<dbReference type="InterPro" id="IPR050275">
    <property type="entry name" value="PGM_Phosphatase"/>
</dbReference>
<organism evidence="2 3">
    <name type="scientific">Companilactobacillus mindensis DSM 14500</name>
    <dbReference type="NCBI Taxonomy" id="1423770"/>
    <lineage>
        <taxon>Bacteria</taxon>
        <taxon>Bacillati</taxon>
        <taxon>Bacillota</taxon>
        <taxon>Bacilli</taxon>
        <taxon>Lactobacillales</taxon>
        <taxon>Lactobacillaceae</taxon>
        <taxon>Companilactobacillus</taxon>
    </lineage>
</organism>
<accession>A0A0R1QRK3</accession>
<dbReference type="Pfam" id="PF00300">
    <property type="entry name" value="His_Phos_1"/>
    <property type="match status" value="1"/>
</dbReference>
<name>A0A0R1QRK3_9LACO</name>
<dbReference type="Proteomes" id="UP000050872">
    <property type="component" value="Unassembled WGS sequence"/>
</dbReference>
<dbReference type="PANTHER" id="PTHR48100">
    <property type="entry name" value="BROAD-SPECIFICITY PHOSPHATASE YOR283W-RELATED"/>
    <property type="match status" value="1"/>
</dbReference>
<sequence length="228" mass="25818">MESNQLGVDKMDVYFIRNGETYFNQLGRMQGWSDTPLTKAGHEEAYKMGRTLGNLGEVAPTIYSSDMNSSIQTVTELNNGMKAAGGKTFKMVTMPELREQFYGSFEGQSKKETYKKISGKSVEETLQEMNFDDMQDKLAKLDPTHLAETSKQFWDRFASGIEKIKQVETKPVIIVTHSAILTALVNIYAPFLLNQIEPNNLSLTKVHFDGDKFSPKIVYYNETVEQNI</sequence>
<evidence type="ECO:0000313" key="3">
    <source>
        <dbReference type="Proteomes" id="UP000050872"/>
    </source>
</evidence>
<dbReference type="PATRIC" id="fig|1423770.3.peg.741"/>
<gene>
    <name evidence="2" type="ORF">FD29_GL000720</name>
</gene>
<evidence type="ECO:0000256" key="1">
    <source>
        <dbReference type="PIRSR" id="PIRSR613078-2"/>
    </source>
</evidence>
<comment type="caution">
    <text evidence="2">The sequence shown here is derived from an EMBL/GenBank/DDBJ whole genome shotgun (WGS) entry which is preliminary data.</text>
</comment>